<accession>A0A4R8LQ37</accession>
<evidence type="ECO:0000256" key="4">
    <source>
        <dbReference type="SAM" id="SignalP"/>
    </source>
</evidence>
<feature type="chain" id="PRO_5038370614" evidence="4">
    <location>
        <begin position="22"/>
        <end position="418"/>
    </location>
</feature>
<evidence type="ECO:0000256" key="1">
    <source>
        <dbReference type="ARBA" id="ARBA00008520"/>
    </source>
</evidence>
<protein>
    <submittedName>
        <fullName evidence="5">Carbohydrate ABC transporter substrate-binding protein (CUT1 family)</fullName>
    </submittedName>
</protein>
<dbReference type="SUPFAM" id="SSF53850">
    <property type="entry name" value="Periplasmic binding protein-like II"/>
    <property type="match status" value="1"/>
</dbReference>
<evidence type="ECO:0000256" key="3">
    <source>
        <dbReference type="ARBA" id="ARBA00022729"/>
    </source>
</evidence>
<comment type="caution">
    <text evidence="5">The sequence shown here is derived from an EMBL/GenBank/DDBJ whole genome shotgun (WGS) entry which is preliminary data.</text>
</comment>
<gene>
    <name evidence="5" type="ORF">C7445_104162</name>
</gene>
<dbReference type="PANTHER" id="PTHR30061:SF50">
    <property type="entry name" value="MALTOSE_MALTODEXTRIN-BINDING PERIPLASMIC PROTEIN"/>
    <property type="match status" value="1"/>
</dbReference>
<name>A0A4R8LQ37_9BACL</name>
<dbReference type="EMBL" id="SORF01000004">
    <property type="protein sequence ID" value="TDY49649.1"/>
    <property type="molecule type" value="Genomic_DNA"/>
</dbReference>
<dbReference type="PROSITE" id="PS51257">
    <property type="entry name" value="PROKAR_LIPOPROTEIN"/>
    <property type="match status" value="1"/>
</dbReference>
<dbReference type="GO" id="GO:0042956">
    <property type="term" value="P:maltodextrin transmembrane transport"/>
    <property type="evidence" value="ECO:0007669"/>
    <property type="project" value="TreeGrafter"/>
</dbReference>
<evidence type="ECO:0000313" key="6">
    <source>
        <dbReference type="Proteomes" id="UP000294581"/>
    </source>
</evidence>
<dbReference type="OrthoDB" id="9782846at2"/>
<keyword evidence="3 4" id="KW-0732">Signal</keyword>
<reference evidence="5 6" key="1">
    <citation type="submission" date="2019-03" db="EMBL/GenBank/DDBJ databases">
        <title>Genomic Encyclopedia of Type Strains, Phase IV (KMG-IV): sequencing the most valuable type-strain genomes for metagenomic binning, comparative biology and taxonomic classification.</title>
        <authorList>
            <person name="Goeker M."/>
        </authorList>
    </citation>
    <scope>NUCLEOTIDE SEQUENCE [LARGE SCALE GENOMIC DNA]</scope>
    <source>
        <strain evidence="5 6">DSM 17974</strain>
    </source>
</reference>
<dbReference type="CDD" id="cd14748">
    <property type="entry name" value="PBP2_UgpB"/>
    <property type="match status" value="1"/>
</dbReference>
<organism evidence="5 6">
    <name type="scientific">Alicyclobacillus sacchari</name>
    <dbReference type="NCBI Taxonomy" id="392010"/>
    <lineage>
        <taxon>Bacteria</taxon>
        <taxon>Bacillati</taxon>
        <taxon>Bacillota</taxon>
        <taxon>Bacilli</taxon>
        <taxon>Bacillales</taxon>
        <taxon>Alicyclobacillaceae</taxon>
        <taxon>Alicyclobacillus</taxon>
    </lineage>
</organism>
<evidence type="ECO:0000313" key="5">
    <source>
        <dbReference type="EMBL" id="TDY49649.1"/>
    </source>
</evidence>
<feature type="signal peptide" evidence="4">
    <location>
        <begin position="1"/>
        <end position="21"/>
    </location>
</feature>
<comment type="similarity">
    <text evidence="1">Belongs to the bacterial solute-binding protein 1 family.</text>
</comment>
<dbReference type="GO" id="GO:0055052">
    <property type="term" value="C:ATP-binding cassette (ABC) transporter complex, substrate-binding subunit-containing"/>
    <property type="evidence" value="ECO:0007669"/>
    <property type="project" value="TreeGrafter"/>
</dbReference>
<dbReference type="PANTHER" id="PTHR30061">
    <property type="entry name" value="MALTOSE-BINDING PERIPLASMIC PROTEIN"/>
    <property type="match status" value="1"/>
</dbReference>
<keyword evidence="2" id="KW-0813">Transport</keyword>
<dbReference type="Pfam" id="PF01547">
    <property type="entry name" value="SBP_bac_1"/>
    <property type="match status" value="1"/>
</dbReference>
<keyword evidence="6" id="KW-1185">Reference proteome</keyword>
<dbReference type="AlphaFoldDB" id="A0A4R8LQ37"/>
<sequence>MKTKVAGLACMALVGIGAVTGCGAPSQSSNIGNPSTSAPVHLTLGMWASSPAEKTLVQNQVAAFEKQNPNIKVSIQVITGNYLQALQPMLAAHNAPDIFYVDSSYAPTLEASGAIMPLDSYVKQNHVDLSDFRSNLLKAFTWKGHIYGIPKDMNTMALEYNPALLAKAGIKSPPKTWSEFDQDAIKLKAKGIVPLDMPIDVARYYPFIADMGGSYYNEAKDQATFTNKANDAGLTWFMKEMEEKNFVTPQDQGGSWAGIPFAQGKAAMALEGAWLVPSMQQTAPNLKYGIADFPSLNGKDANMLFTVAYEMSRTTQHPAEAAKLLFFMTGKQALKMTADSGLAIPSRTSEQGEFLKKYPSYKGFVDGLKGAIPYQFGTLGQNFLDAINNATQQGILQKESAAQVLSQAQQTLNSQMND</sequence>
<dbReference type="GO" id="GO:1901982">
    <property type="term" value="F:maltose binding"/>
    <property type="evidence" value="ECO:0007669"/>
    <property type="project" value="TreeGrafter"/>
</dbReference>
<dbReference type="RefSeq" id="WP_134159088.1">
    <property type="nucleotide sequence ID" value="NZ_SORF01000004.1"/>
</dbReference>
<evidence type="ECO:0000256" key="2">
    <source>
        <dbReference type="ARBA" id="ARBA00022448"/>
    </source>
</evidence>
<proteinExistence type="inferred from homology"/>
<dbReference type="Gene3D" id="3.40.190.10">
    <property type="entry name" value="Periplasmic binding protein-like II"/>
    <property type="match status" value="1"/>
</dbReference>
<dbReference type="Proteomes" id="UP000294581">
    <property type="component" value="Unassembled WGS sequence"/>
</dbReference>
<dbReference type="InterPro" id="IPR006059">
    <property type="entry name" value="SBP"/>
</dbReference>
<dbReference type="GO" id="GO:0015768">
    <property type="term" value="P:maltose transport"/>
    <property type="evidence" value="ECO:0007669"/>
    <property type="project" value="TreeGrafter"/>
</dbReference>